<sequence>MATARTERELFTILETSAEPESSTECDSQESPLNLSADVKWLEIPNRKQDSDEEDEVREEEEEEEEVEEDGEGENGAAAAAAATEEAADAASFIAGGGCNIILVTGSNGIKHDEEDALPFLTPRLSGGGVWRVLLLLFVILD</sequence>
<reference evidence="2" key="1">
    <citation type="journal article" name="BMC Genomics">
        <title>Long-read sequencing and de novo genome assembly of marine medaka (Oryzias melastigma).</title>
        <authorList>
            <person name="Liang P."/>
            <person name="Saqib H.S.A."/>
            <person name="Ni X."/>
            <person name="Shen Y."/>
        </authorList>
    </citation>
    <scope>NUCLEOTIDE SEQUENCE</scope>
    <source>
        <strain evidence="2">Bigg-433</strain>
    </source>
</reference>
<organism evidence="2 3">
    <name type="scientific">Oryzias melastigma</name>
    <name type="common">Marine medaka</name>
    <dbReference type="NCBI Taxonomy" id="30732"/>
    <lineage>
        <taxon>Eukaryota</taxon>
        <taxon>Metazoa</taxon>
        <taxon>Chordata</taxon>
        <taxon>Craniata</taxon>
        <taxon>Vertebrata</taxon>
        <taxon>Euteleostomi</taxon>
        <taxon>Actinopterygii</taxon>
        <taxon>Neopterygii</taxon>
        <taxon>Teleostei</taxon>
        <taxon>Neoteleostei</taxon>
        <taxon>Acanthomorphata</taxon>
        <taxon>Ovalentaria</taxon>
        <taxon>Atherinomorphae</taxon>
        <taxon>Beloniformes</taxon>
        <taxon>Adrianichthyidae</taxon>
        <taxon>Oryziinae</taxon>
        <taxon>Oryzias</taxon>
    </lineage>
</organism>
<gene>
    <name evidence="2" type="ORF">FQA47_009276</name>
</gene>
<feature type="compositionally biased region" description="Basic and acidic residues" evidence="1">
    <location>
        <begin position="1"/>
        <end position="10"/>
    </location>
</feature>
<evidence type="ECO:0000256" key="1">
    <source>
        <dbReference type="SAM" id="MobiDB-lite"/>
    </source>
</evidence>
<comment type="caution">
    <text evidence="2">The sequence shown here is derived from an EMBL/GenBank/DDBJ whole genome shotgun (WGS) entry which is preliminary data.</text>
</comment>
<evidence type="ECO:0000313" key="2">
    <source>
        <dbReference type="EMBL" id="KAF6729498.1"/>
    </source>
</evidence>
<name>A0A834CJ60_ORYME</name>
<feature type="region of interest" description="Disordered" evidence="1">
    <location>
        <begin position="1"/>
        <end position="87"/>
    </location>
</feature>
<accession>A0A834CJ60</accession>
<proteinExistence type="predicted"/>
<evidence type="ECO:0000313" key="3">
    <source>
        <dbReference type="Proteomes" id="UP000646548"/>
    </source>
</evidence>
<dbReference type="EMBL" id="WKFB01000253">
    <property type="protein sequence ID" value="KAF6729498.1"/>
    <property type="molecule type" value="Genomic_DNA"/>
</dbReference>
<dbReference type="Proteomes" id="UP000646548">
    <property type="component" value="Unassembled WGS sequence"/>
</dbReference>
<protein>
    <submittedName>
        <fullName evidence="2">Uncharacterized protein</fullName>
    </submittedName>
</protein>
<feature type="compositionally biased region" description="Acidic residues" evidence="1">
    <location>
        <begin position="51"/>
        <end position="73"/>
    </location>
</feature>
<feature type="compositionally biased region" description="Low complexity" evidence="1">
    <location>
        <begin position="75"/>
        <end position="87"/>
    </location>
</feature>
<dbReference type="AlphaFoldDB" id="A0A834CJ60"/>